<name>A0A4Y2BAU6_ARAVE</name>
<protein>
    <submittedName>
        <fullName evidence="1">Uncharacterized protein</fullName>
    </submittedName>
</protein>
<comment type="caution">
    <text evidence="1">The sequence shown here is derived from an EMBL/GenBank/DDBJ whole genome shotgun (WGS) entry which is preliminary data.</text>
</comment>
<evidence type="ECO:0000313" key="2">
    <source>
        <dbReference type="Proteomes" id="UP000499080"/>
    </source>
</evidence>
<dbReference type="EMBL" id="BGPR01000065">
    <property type="protein sequence ID" value="GBL89451.1"/>
    <property type="molecule type" value="Genomic_DNA"/>
</dbReference>
<keyword evidence="2" id="KW-1185">Reference proteome</keyword>
<evidence type="ECO:0000313" key="1">
    <source>
        <dbReference type="EMBL" id="GBL89451.1"/>
    </source>
</evidence>
<dbReference type="Proteomes" id="UP000499080">
    <property type="component" value="Unassembled WGS sequence"/>
</dbReference>
<sequence length="165" mass="18603">MKIFRESIRAVHYPSTYLKYFPFIADSVGTPGYRYDVFQRNIPQRHAGLHVQSREAATPARPLPTGQHLLHHLIPGARREEGPALHALPAHRGLLLVRYLGVEHRVFSQRLLLELLFRPSKPGPGAAHPVLHEESQVAHRIGRCLQNTFPTTPSVETILPEASRP</sequence>
<organism evidence="1 2">
    <name type="scientific">Araneus ventricosus</name>
    <name type="common">Orbweaver spider</name>
    <name type="synonym">Epeira ventricosa</name>
    <dbReference type="NCBI Taxonomy" id="182803"/>
    <lineage>
        <taxon>Eukaryota</taxon>
        <taxon>Metazoa</taxon>
        <taxon>Ecdysozoa</taxon>
        <taxon>Arthropoda</taxon>
        <taxon>Chelicerata</taxon>
        <taxon>Arachnida</taxon>
        <taxon>Araneae</taxon>
        <taxon>Araneomorphae</taxon>
        <taxon>Entelegynae</taxon>
        <taxon>Araneoidea</taxon>
        <taxon>Araneidae</taxon>
        <taxon>Araneus</taxon>
    </lineage>
</organism>
<proteinExistence type="predicted"/>
<reference evidence="1 2" key="1">
    <citation type="journal article" date="2019" name="Sci. Rep.">
        <title>Orb-weaving spider Araneus ventricosus genome elucidates the spidroin gene catalogue.</title>
        <authorList>
            <person name="Kono N."/>
            <person name="Nakamura H."/>
            <person name="Ohtoshi R."/>
            <person name="Moran D.A.P."/>
            <person name="Shinohara A."/>
            <person name="Yoshida Y."/>
            <person name="Fujiwara M."/>
            <person name="Mori M."/>
            <person name="Tomita M."/>
            <person name="Arakawa K."/>
        </authorList>
    </citation>
    <scope>NUCLEOTIDE SEQUENCE [LARGE SCALE GENOMIC DNA]</scope>
</reference>
<gene>
    <name evidence="1" type="ORF">AVEN_87800_1</name>
</gene>
<dbReference type="AlphaFoldDB" id="A0A4Y2BAU6"/>
<accession>A0A4Y2BAU6</accession>